<dbReference type="PANTHER" id="PTHR22803">
    <property type="entry name" value="MANNOSE, PHOSPHOLIPASE, LECTIN RECEPTOR RELATED"/>
    <property type="match status" value="1"/>
</dbReference>
<accession>A0A3Q3MSR8</accession>
<name>A0A3Q3MSR8_9TELE</name>
<keyword evidence="2" id="KW-0472">Membrane</keyword>
<evidence type="ECO:0000256" key="1">
    <source>
        <dbReference type="ARBA" id="ARBA00023157"/>
    </source>
</evidence>
<dbReference type="Gene3D" id="3.10.100.10">
    <property type="entry name" value="Mannose-Binding Protein A, subunit A"/>
    <property type="match status" value="2"/>
</dbReference>
<keyword evidence="5" id="KW-1185">Reference proteome</keyword>
<dbReference type="InterPro" id="IPR018378">
    <property type="entry name" value="C-type_lectin_CS"/>
</dbReference>
<dbReference type="Proteomes" id="UP000261640">
    <property type="component" value="Unplaced"/>
</dbReference>
<evidence type="ECO:0000313" key="4">
    <source>
        <dbReference type="Ensembl" id="ENSMAMP00000023689.2"/>
    </source>
</evidence>
<dbReference type="Pfam" id="PF00059">
    <property type="entry name" value="Lectin_C"/>
    <property type="match status" value="1"/>
</dbReference>
<feature type="domain" description="C-type lectin" evidence="3">
    <location>
        <begin position="36"/>
        <end position="133"/>
    </location>
</feature>
<dbReference type="Ensembl" id="ENSMAMT00000024297.2">
    <property type="protein sequence ID" value="ENSMAMP00000023689.2"/>
    <property type="gene ID" value="ENSMAMG00000024419.1"/>
</dbReference>
<dbReference type="AlphaFoldDB" id="A0A3Q3MSR8"/>
<evidence type="ECO:0000256" key="2">
    <source>
        <dbReference type="SAM" id="Phobius"/>
    </source>
</evidence>
<reference evidence="4" key="1">
    <citation type="submission" date="2025-08" db="UniProtKB">
        <authorList>
            <consortium name="Ensembl"/>
        </authorList>
    </citation>
    <scope>IDENTIFICATION</scope>
</reference>
<keyword evidence="2" id="KW-1133">Transmembrane helix</keyword>
<feature type="transmembrane region" description="Helical" evidence="2">
    <location>
        <begin position="6"/>
        <end position="27"/>
    </location>
</feature>
<dbReference type="InterPro" id="IPR016187">
    <property type="entry name" value="CTDL_fold"/>
</dbReference>
<evidence type="ECO:0000259" key="3">
    <source>
        <dbReference type="PROSITE" id="PS50041"/>
    </source>
</evidence>
<dbReference type="InterPro" id="IPR050111">
    <property type="entry name" value="C-type_lectin/snaclec_domain"/>
</dbReference>
<dbReference type="GeneTree" id="ENSGT01150000286973"/>
<protein>
    <recommendedName>
        <fullName evidence="3">C-type lectin domain-containing protein</fullName>
    </recommendedName>
</protein>
<evidence type="ECO:0000313" key="5">
    <source>
        <dbReference type="Proteomes" id="UP000261640"/>
    </source>
</evidence>
<proteinExistence type="predicted"/>
<dbReference type="SUPFAM" id="SSF56436">
    <property type="entry name" value="C-type lectin-like"/>
    <property type="match status" value="1"/>
</dbReference>
<reference evidence="4" key="2">
    <citation type="submission" date="2025-09" db="UniProtKB">
        <authorList>
            <consortium name="Ensembl"/>
        </authorList>
    </citation>
    <scope>IDENTIFICATION</scope>
</reference>
<dbReference type="SMART" id="SM00034">
    <property type="entry name" value="CLECT"/>
    <property type="match status" value="1"/>
</dbReference>
<organism evidence="4 5">
    <name type="scientific">Mastacembelus armatus</name>
    <name type="common">zig-zag eel</name>
    <dbReference type="NCBI Taxonomy" id="205130"/>
    <lineage>
        <taxon>Eukaryota</taxon>
        <taxon>Metazoa</taxon>
        <taxon>Chordata</taxon>
        <taxon>Craniata</taxon>
        <taxon>Vertebrata</taxon>
        <taxon>Euteleostomi</taxon>
        <taxon>Actinopterygii</taxon>
        <taxon>Neopterygii</taxon>
        <taxon>Teleostei</taxon>
        <taxon>Neoteleostei</taxon>
        <taxon>Acanthomorphata</taxon>
        <taxon>Anabantaria</taxon>
        <taxon>Synbranchiformes</taxon>
        <taxon>Mastacembelidae</taxon>
        <taxon>Mastacembelus</taxon>
    </lineage>
</organism>
<dbReference type="PROSITE" id="PS00615">
    <property type="entry name" value="C_TYPE_LECTIN_1"/>
    <property type="match status" value="1"/>
</dbReference>
<sequence length="144" mass="16920">HTLYLILLLTGFCILYYNALVVFSGYCQCKPGWREFESKCYYFSRETKNWMEANAICLEQNSNLMSIQSINERLWVRTQIATDIYWIGLNDRVTEGPDNWGDEPGEDCGQVVGDRSGQWNDEGCNVNRRYICKYINCKTFYFIL</sequence>
<dbReference type="InterPro" id="IPR016186">
    <property type="entry name" value="C-type_lectin-like/link_sf"/>
</dbReference>
<keyword evidence="1" id="KW-1015">Disulfide bond</keyword>
<dbReference type="PROSITE" id="PS50041">
    <property type="entry name" value="C_TYPE_LECTIN_2"/>
    <property type="match status" value="1"/>
</dbReference>
<dbReference type="InterPro" id="IPR001304">
    <property type="entry name" value="C-type_lectin-like"/>
</dbReference>
<keyword evidence="2" id="KW-0812">Transmembrane</keyword>